<dbReference type="Gene3D" id="2.30.42.10">
    <property type="match status" value="1"/>
</dbReference>
<dbReference type="Gene3D" id="3.40.30.10">
    <property type="entry name" value="Glutaredoxin"/>
    <property type="match status" value="1"/>
</dbReference>
<comment type="caution">
    <text evidence="3">The sequence shown here is derived from an EMBL/GenBank/DDBJ whole genome shotgun (WGS) entry which is preliminary data.</text>
</comment>
<dbReference type="InterPro" id="IPR001478">
    <property type="entry name" value="PDZ"/>
</dbReference>
<sequence>MAGQISVFIRAGDPECEALLRYLDQRGLAYTTRDVTADPSASAILFGRLGRVAVPALIIDDRMIVGFDPVQLARFLPRPDDDGPGVSFGAAVRAVTIDIAKDRGLPAAFGVEVGPVHEASPAAEAAIRTGDVITAIGGYTLTGGAEQFRTAVAGRRPGDTMILTVWRDGAFVVCTVEFPREPAETTASAETPPAEDRGDTDS</sequence>
<evidence type="ECO:0000256" key="1">
    <source>
        <dbReference type="SAM" id="MobiDB-lite"/>
    </source>
</evidence>
<dbReference type="Pfam" id="PF13180">
    <property type="entry name" value="PDZ_2"/>
    <property type="match status" value="1"/>
</dbReference>
<evidence type="ECO:0000313" key="4">
    <source>
        <dbReference type="Proteomes" id="UP000248724"/>
    </source>
</evidence>
<dbReference type="Proteomes" id="UP000248724">
    <property type="component" value="Unassembled WGS sequence"/>
</dbReference>
<dbReference type="EMBL" id="QHBU01000093">
    <property type="protein sequence ID" value="PZR81839.1"/>
    <property type="molecule type" value="Genomic_DNA"/>
</dbReference>
<dbReference type="SUPFAM" id="SSF52833">
    <property type="entry name" value="Thioredoxin-like"/>
    <property type="match status" value="1"/>
</dbReference>
<reference evidence="3 4" key="1">
    <citation type="journal article" date="2017" name="Nature">
        <title>Atmospheric trace gases support primary production in Antarctic desert surface soil.</title>
        <authorList>
            <person name="Ji M."/>
            <person name="Greening C."/>
            <person name="Vanwonterghem I."/>
            <person name="Carere C.R."/>
            <person name="Bay S.K."/>
            <person name="Steen J.A."/>
            <person name="Montgomery K."/>
            <person name="Lines T."/>
            <person name="Beardall J."/>
            <person name="van Dorst J."/>
            <person name="Snape I."/>
            <person name="Stott M.B."/>
            <person name="Hugenholtz P."/>
            <person name="Ferrari B.C."/>
        </authorList>
    </citation>
    <scope>NUCLEOTIDE SEQUENCE [LARGE SCALE GENOMIC DNA]</scope>
    <source>
        <strain evidence="3">RRmetagenome_bin12</strain>
    </source>
</reference>
<gene>
    <name evidence="3" type="ORF">DLM65_05255</name>
</gene>
<dbReference type="InterPro" id="IPR036249">
    <property type="entry name" value="Thioredoxin-like_sf"/>
</dbReference>
<feature type="region of interest" description="Disordered" evidence="1">
    <location>
        <begin position="181"/>
        <end position="202"/>
    </location>
</feature>
<dbReference type="SUPFAM" id="SSF50156">
    <property type="entry name" value="PDZ domain-like"/>
    <property type="match status" value="1"/>
</dbReference>
<name>A0A2W5Z904_9BACT</name>
<dbReference type="CDD" id="cd02976">
    <property type="entry name" value="NrdH"/>
    <property type="match status" value="1"/>
</dbReference>
<dbReference type="InterPro" id="IPR002109">
    <property type="entry name" value="Glutaredoxin"/>
</dbReference>
<evidence type="ECO:0000259" key="2">
    <source>
        <dbReference type="PROSITE" id="PS50106"/>
    </source>
</evidence>
<organism evidence="3 4">
    <name type="scientific">Candidatus Aeolococcus gillhamiae</name>
    <dbReference type="NCBI Taxonomy" id="3127015"/>
    <lineage>
        <taxon>Bacteria</taxon>
        <taxon>Bacillati</taxon>
        <taxon>Candidatus Dormiibacterota</taxon>
        <taxon>Candidatus Dormibacteria</taxon>
        <taxon>Candidatus Aeolococcales</taxon>
        <taxon>Candidatus Aeolococcaceae</taxon>
        <taxon>Candidatus Aeolococcus</taxon>
    </lineage>
</organism>
<proteinExistence type="predicted"/>
<dbReference type="AlphaFoldDB" id="A0A2W5Z904"/>
<dbReference type="Pfam" id="PF00462">
    <property type="entry name" value="Glutaredoxin"/>
    <property type="match status" value="1"/>
</dbReference>
<evidence type="ECO:0000313" key="3">
    <source>
        <dbReference type="EMBL" id="PZR81839.1"/>
    </source>
</evidence>
<dbReference type="PROSITE" id="PS51354">
    <property type="entry name" value="GLUTAREDOXIN_2"/>
    <property type="match status" value="1"/>
</dbReference>
<dbReference type="InterPro" id="IPR036034">
    <property type="entry name" value="PDZ_sf"/>
</dbReference>
<feature type="domain" description="PDZ" evidence="2">
    <location>
        <begin position="95"/>
        <end position="169"/>
    </location>
</feature>
<protein>
    <recommendedName>
        <fullName evidence="2">PDZ domain-containing protein</fullName>
    </recommendedName>
</protein>
<dbReference type="SMART" id="SM00228">
    <property type="entry name" value="PDZ"/>
    <property type="match status" value="1"/>
</dbReference>
<accession>A0A2W5Z904</accession>
<dbReference type="PROSITE" id="PS50106">
    <property type="entry name" value="PDZ"/>
    <property type="match status" value="1"/>
</dbReference>